<dbReference type="PANTHER" id="PTHR42852">
    <property type="entry name" value="THIOL:DISULFIDE INTERCHANGE PROTEIN DSBE"/>
    <property type="match status" value="1"/>
</dbReference>
<dbReference type="CDD" id="cd02966">
    <property type="entry name" value="TlpA_like_family"/>
    <property type="match status" value="1"/>
</dbReference>
<proteinExistence type="predicted"/>
<dbReference type="SUPFAM" id="SSF52833">
    <property type="entry name" value="Thioredoxin-like"/>
    <property type="match status" value="1"/>
</dbReference>
<dbReference type="HOGENOM" id="CLU_028105_0_0_10"/>
<dbReference type="GO" id="GO:0016491">
    <property type="term" value="F:oxidoreductase activity"/>
    <property type="evidence" value="ECO:0007669"/>
    <property type="project" value="InterPro"/>
</dbReference>
<dbReference type="AlphaFoldDB" id="F4KPS0"/>
<evidence type="ECO:0000256" key="1">
    <source>
        <dbReference type="ARBA" id="ARBA00023284"/>
    </source>
</evidence>
<evidence type="ECO:0000259" key="3">
    <source>
        <dbReference type="PROSITE" id="PS51352"/>
    </source>
</evidence>
<reference key="2">
    <citation type="submission" date="2011-04" db="EMBL/GenBank/DDBJ databases">
        <title>Complete sequence of chromosome of Haliscomenobacter hydrossis DSM 1100.</title>
        <authorList>
            <consortium name="US DOE Joint Genome Institute (JGI-PGF)"/>
            <person name="Lucas S."/>
            <person name="Han J."/>
            <person name="Lapidus A."/>
            <person name="Bruce D."/>
            <person name="Goodwin L."/>
            <person name="Pitluck S."/>
            <person name="Peters L."/>
            <person name="Kyrpides N."/>
            <person name="Mavromatis K."/>
            <person name="Ivanova N."/>
            <person name="Ovchinnikova G."/>
            <person name="Pagani I."/>
            <person name="Daligault H."/>
            <person name="Detter J.C."/>
            <person name="Han C."/>
            <person name="Land M."/>
            <person name="Hauser L."/>
            <person name="Markowitz V."/>
            <person name="Cheng J.-F."/>
            <person name="Hugenholtz P."/>
            <person name="Woyke T."/>
            <person name="Wu D."/>
            <person name="Verbarg S."/>
            <person name="Frueling A."/>
            <person name="Brambilla E."/>
            <person name="Klenk H.-P."/>
            <person name="Eisen J.A."/>
        </authorList>
    </citation>
    <scope>NUCLEOTIDE SEQUENCE</scope>
    <source>
        <strain>DSM 1100</strain>
    </source>
</reference>
<dbReference type="KEGG" id="hhy:Halhy_4326"/>
<reference evidence="4 5" key="1">
    <citation type="journal article" date="2011" name="Stand. Genomic Sci.">
        <title>Complete genome sequence of Haliscomenobacter hydrossis type strain (O).</title>
        <authorList>
            <consortium name="US DOE Joint Genome Institute (JGI-PGF)"/>
            <person name="Daligault H."/>
            <person name="Lapidus A."/>
            <person name="Zeytun A."/>
            <person name="Nolan M."/>
            <person name="Lucas S."/>
            <person name="Del Rio T.G."/>
            <person name="Tice H."/>
            <person name="Cheng J.F."/>
            <person name="Tapia R."/>
            <person name="Han C."/>
            <person name="Goodwin L."/>
            <person name="Pitluck S."/>
            <person name="Liolios K."/>
            <person name="Pagani I."/>
            <person name="Ivanova N."/>
            <person name="Huntemann M."/>
            <person name="Mavromatis K."/>
            <person name="Mikhailova N."/>
            <person name="Pati A."/>
            <person name="Chen A."/>
            <person name="Palaniappan K."/>
            <person name="Land M."/>
            <person name="Hauser L."/>
            <person name="Brambilla E.M."/>
            <person name="Rohde M."/>
            <person name="Verbarg S."/>
            <person name="Goker M."/>
            <person name="Bristow J."/>
            <person name="Eisen J.A."/>
            <person name="Markowitz V."/>
            <person name="Hugenholtz P."/>
            <person name="Kyrpides N.C."/>
            <person name="Klenk H.P."/>
            <person name="Woyke T."/>
        </authorList>
    </citation>
    <scope>NUCLEOTIDE SEQUENCE [LARGE SCALE GENOMIC DNA]</scope>
    <source>
        <strain evidence="5">ATCC 27775 / DSM 1100 / LMG 10767 / O</strain>
    </source>
</reference>
<evidence type="ECO:0000313" key="5">
    <source>
        <dbReference type="Proteomes" id="UP000008461"/>
    </source>
</evidence>
<feature type="domain" description="Thioredoxin" evidence="3">
    <location>
        <begin position="511"/>
        <end position="658"/>
    </location>
</feature>
<dbReference type="InterPro" id="IPR050553">
    <property type="entry name" value="Thioredoxin_ResA/DsbE_sf"/>
</dbReference>
<dbReference type="PROSITE" id="PS00194">
    <property type="entry name" value="THIOREDOXIN_1"/>
    <property type="match status" value="1"/>
</dbReference>
<dbReference type="PROSITE" id="PS51352">
    <property type="entry name" value="THIOREDOXIN_2"/>
    <property type="match status" value="1"/>
</dbReference>
<dbReference type="Pfam" id="PF00578">
    <property type="entry name" value="AhpC-TSA"/>
    <property type="match status" value="1"/>
</dbReference>
<organism evidence="4 5">
    <name type="scientific">Haliscomenobacter hydrossis (strain ATCC 27775 / DSM 1100 / LMG 10767 / O)</name>
    <dbReference type="NCBI Taxonomy" id="760192"/>
    <lineage>
        <taxon>Bacteria</taxon>
        <taxon>Pseudomonadati</taxon>
        <taxon>Bacteroidota</taxon>
        <taxon>Saprospiria</taxon>
        <taxon>Saprospirales</taxon>
        <taxon>Haliscomenobacteraceae</taxon>
        <taxon>Haliscomenobacter</taxon>
    </lineage>
</organism>
<gene>
    <name evidence="4" type="ordered locus">Halhy_4326</name>
</gene>
<keyword evidence="1" id="KW-0676">Redox-active center</keyword>
<accession>F4KPS0</accession>
<dbReference type="InterPro" id="IPR000866">
    <property type="entry name" value="AhpC/TSA"/>
</dbReference>
<sequence>MTFLQTDYLTYFQNMKSRILFFVATLMAAVGLQAQTLQCSPEKPVAGETVTLSYDQSKTILVNEKELKATALLLNNNPTGDRFQIEDVEFTAEKGVFKAKLSIPAHVNVFYIAFANEVDGAKDNNKGQGYGFALYQADRKKILPGTKGNIGLVKGRYASFANVERNPAEAFALIVEEFEATPSSRKDPVLLSFCAVEGKRNKNEAMVAEAKKMAEALVMDNKASEQDLFTAYQTYRVLDEKAALAPLTEKIKKKYPKGLLVRSEKMEALSMEKDLSKKVALYESLSALPFTAAEKPALQGVVSSLASGFLMKKDWPNFEKYLSPITDKIRKASMLNSAAWSLCGEGIVKEVSTADAVLSAKYSKQSIDLIKSLQAAKNRADIPFNKSPKQMKEDSKAYLGMFSDTYAVSLYRTGKYTEALEYQQAYNETQKFSDPETNERYCIYLEKAKGGKEAEAMLEKLITKGAASEAMKTQFVRLFQANNSPEAAAQRYLNNLELEAKANKKEELRKKMIDREAPDFKLRNLKGEEVALSSLKGKVVILDFWATWCGPCKASFPGMQKSLEASKDRSDVVFLFIDTWEKGDNKEKAAAEFIEKNQYNFNVLMDNDDKVVGSYKVEGIPTKFIVGKDGRIKFMSVGFNGTETLIEEVAAMIDLASEVKP</sequence>
<dbReference type="Gene3D" id="3.40.30.10">
    <property type="entry name" value="Glutaredoxin"/>
    <property type="match status" value="1"/>
</dbReference>
<feature type="signal peptide" evidence="2">
    <location>
        <begin position="1"/>
        <end position="34"/>
    </location>
</feature>
<name>F4KPS0_HALH1</name>
<dbReference type="PANTHER" id="PTHR42852:SF13">
    <property type="entry name" value="PROTEIN DIPZ"/>
    <property type="match status" value="1"/>
</dbReference>
<dbReference type="EMBL" id="CP002691">
    <property type="protein sequence ID" value="AEE52170.1"/>
    <property type="molecule type" value="Genomic_DNA"/>
</dbReference>
<dbReference type="STRING" id="760192.Halhy_4326"/>
<evidence type="ECO:0000256" key="2">
    <source>
        <dbReference type="SAM" id="SignalP"/>
    </source>
</evidence>
<dbReference type="eggNOG" id="COG0526">
    <property type="taxonomic scope" value="Bacteria"/>
</dbReference>
<evidence type="ECO:0000313" key="4">
    <source>
        <dbReference type="EMBL" id="AEE52170.1"/>
    </source>
</evidence>
<dbReference type="Proteomes" id="UP000008461">
    <property type="component" value="Chromosome"/>
</dbReference>
<dbReference type="GO" id="GO:0016209">
    <property type="term" value="F:antioxidant activity"/>
    <property type="evidence" value="ECO:0007669"/>
    <property type="project" value="InterPro"/>
</dbReference>
<keyword evidence="5" id="KW-1185">Reference proteome</keyword>
<feature type="chain" id="PRO_5003310058" evidence="2">
    <location>
        <begin position="35"/>
        <end position="661"/>
    </location>
</feature>
<dbReference type="InterPro" id="IPR013766">
    <property type="entry name" value="Thioredoxin_domain"/>
</dbReference>
<keyword evidence="2" id="KW-0732">Signal</keyword>
<protein>
    <submittedName>
        <fullName evidence="4">Alkyl hydroperoxide reductase/ Thiol specific antioxidant/ Mal allergen</fullName>
    </submittedName>
</protein>
<dbReference type="InterPro" id="IPR036249">
    <property type="entry name" value="Thioredoxin-like_sf"/>
</dbReference>
<dbReference type="InterPro" id="IPR017937">
    <property type="entry name" value="Thioredoxin_CS"/>
</dbReference>